<dbReference type="EMBL" id="AK369657">
    <property type="protein sequence ID" value="BAK00858.1"/>
    <property type="molecule type" value="mRNA"/>
</dbReference>
<sequence>MDAAFLPEHVHSRSMEGDALFHRQSSLECGSVPVQCVRGRWGKNPTRAPHQSGFEEWIPPPR</sequence>
<feature type="region of interest" description="Disordered" evidence="1">
    <location>
        <begin position="40"/>
        <end position="62"/>
    </location>
</feature>
<proteinExistence type="evidence at transcript level"/>
<name>F2E0I6_HORVV</name>
<dbReference type="AlphaFoldDB" id="F2E0I6"/>
<evidence type="ECO:0000313" key="2">
    <source>
        <dbReference type="EMBL" id="BAK00858.1"/>
    </source>
</evidence>
<evidence type="ECO:0000256" key="1">
    <source>
        <dbReference type="SAM" id="MobiDB-lite"/>
    </source>
</evidence>
<organism evidence="2">
    <name type="scientific">Hordeum vulgare subsp. vulgare</name>
    <name type="common">Domesticated barley</name>
    <dbReference type="NCBI Taxonomy" id="112509"/>
    <lineage>
        <taxon>Eukaryota</taxon>
        <taxon>Viridiplantae</taxon>
        <taxon>Streptophyta</taxon>
        <taxon>Embryophyta</taxon>
        <taxon>Tracheophyta</taxon>
        <taxon>Spermatophyta</taxon>
        <taxon>Magnoliopsida</taxon>
        <taxon>Liliopsida</taxon>
        <taxon>Poales</taxon>
        <taxon>Poaceae</taxon>
        <taxon>BOP clade</taxon>
        <taxon>Pooideae</taxon>
        <taxon>Triticodae</taxon>
        <taxon>Triticeae</taxon>
        <taxon>Hordeinae</taxon>
        <taxon>Hordeum</taxon>
    </lineage>
</organism>
<protein>
    <submittedName>
        <fullName evidence="2">Predicted protein</fullName>
    </submittedName>
</protein>
<reference evidence="2" key="1">
    <citation type="journal article" date="2011" name="Plant Physiol.">
        <title>Comprehensive sequence analysis of 24,783 barley full-length cDNAs derived from 12 clone libraries.</title>
        <authorList>
            <person name="Matsumoto T."/>
            <person name="Tanaka T."/>
            <person name="Sakai H."/>
            <person name="Amano N."/>
            <person name="Kanamori H."/>
            <person name="Kurita K."/>
            <person name="Kikuta A."/>
            <person name="Kamiya K."/>
            <person name="Yamamoto M."/>
            <person name="Ikawa H."/>
            <person name="Fujii N."/>
            <person name="Hori K."/>
            <person name="Itoh T."/>
            <person name="Sato K."/>
        </authorList>
    </citation>
    <scope>NUCLEOTIDE SEQUENCE</scope>
    <source>
        <tissue evidence="2">Shoot and root</tissue>
    </source>
</reference>
<accession>F2E0I6</accession>